<proteinExistence type="predicted"/>
<keyword evidence="5" id="KW-1185">Reference proteome</keyword>
<dbReference type="GO" id="GO:0030992">
    <property type="term" value="C:intraciliary transport particle B"/>
    <property type="evidence" value="ECO:0007669"/>
    <property type="project" value="TreeGrafter"/>
</dbReference>
<feature type="domain" description="IFT52 central" evidence="2">
    <location>
        <begin position="320"/>
        <end position="399"/>
    </location>
</feature>
<dbReference type="EMBL" id="KE561278">
    <property type="protein sequence ID" value="EPZ31224.1"/>
    <property type="molecule type" value="Genomic_DNA"/>
</dbReference>
<dbReference type="HOGENOM" id="CLU_027692_0_0_1"/>
<dbReference type="Gene3D" id="6.10.250.2800">
    <property type="match status" value="1"/>
</dbReference>
<protein>
    <submittedName>
        <fullName evidence="4">Uncharacterized protein</fullName>
    </submittedName>
</protein>
<sequence length="466" mass="52974">MMLANDSFVPSTLNYSQFYQTTGQSSSYQQQISFSISKKELFTPSNGFKSLIKKLKHNFKISQIKSEINVEAISSSKLLIIAAPSEKYSSKEFDALHAFIDHGGALLYLGTEGTEKSNFNYFLEEFGISVNSDSVTRTSYFKYFHPKENFISNGIINREINRIAGKQPKSMTENENVLDALPSANRIGRQSFSNQYANQQYNFSDLTMVYPFGSTINVDKPSVPIISTGSASYPTNRPIGAVYHQYGKGKIVVLGSCHIFSDQYLDKEENGKLFDAIIKFLLDGNTKFRIEVDHLCLDSIDADDPDVSDYHYVPDIFSHSEQIKCCIQESEEPPKDFRKMFDKSLFKFDMNLFPKVLKAHEVLKVKPVPLTLIEPQFELPLPEFEPAVFPPTFRSLPPPPLELFDLDEEFATNEEKLAKLANKCSSDDIDYFIKEAGKIFGFYNDDSFGILEKVVRQIIDWKKVNI</sequence>
<feature type="domain" description="Intraflagellar transport protein 52 C-terminal" evidence="1">
    <location>
        <begin position="410"/>
        <end position="445"/>
    </location>
</feature>
<dbReference type="OMA" id="NWNVEQN"/>
<reference evidence="4 5" key="1">
    <citation type="journal article" date="2013" name="Curr. Biol.">
        <title>Shared signatures of parasitism and phylogenomics unite Cryptomycota and microsporidia.</title>
        <authorList>
            <person name="James T.Y."/>
            <person name="Pelin A."/>
            <person name="Bonen L."/>
            <person name="Ahrendt S."/>
            <person name="Sain D."/>
            <person name="Corradi N."/>
            <person name="Stajich J.E."/>
        </authorList>
    </citation>
    <scope>NUCLEOTIDE SEQUENCE [LARGE SCALE GENOMIC DNA]</scope>
    <source>
        <strain evidence="4 5">CSF55</strain>
    </source>
</reference>
<name>A0A075AN88_ROZAC</name>
<dbReference type="OrthoDB" id="10259368at2759"/>
<dbReference type="GO" id="GO:0005814">
    <property type="term" value="C:centriole"/>
    <property type="evidence" value="ECO:0007669"/>
    <property type="project" value="TreeGrafter"/>
</dbReference>
<dbReference type="GO" id="GO:0060271">
    <property type="term" value="P:cilium assembly"/>
    <property type="evidence" value="ECO:0007669"/>
    <property type="project" value="TreeGrafter"/>
</dbReference>
<evidence type="ECO:0000313" key="5">
    <source>
        <dbReference type="Proteomes" id="UP000030755"/>
    </source>
</evidence>
<dbReference type="PANTHER" id="PTHR12969:SF7">
    <property type="entry name" value="INTRAFLAGELLAR TRANSPORT PROTEIN 52 HOMOLOG"/>
    <property type="match status" value="1"/>
</dbReference>
<dbReference type="GO" id="GO:0005929">
    <property type="term" value="C:cilium"/>
    <property type="evidence" value="ECO:0007669"/>
    <property type="project" value="TreeGrafter"/>
</dbReference>
<evidence type="ECO:0000259" key="1">
    <source>
        <dbReference type="Pfam" id="PF21178"/>
    </source>
</evidence>
<dbReference type="CDD" id="cd23683">
    <property type="entry name" value="IFT52_CTD"/>
    <property type="match status" value="1"/>
</dbReference>
<organism evidence="4 5">
    <name type="scientific">Rozella allomycis (strain CSF55)</name>
    <dbReference type="NCBI Taxonomy" id="988480"/>
    <lineage>
        <taxon>Eukaryota</taxon>
        <taxon>Fungi</taxon>
        <taxon>Fungi incertae sedis</taxon>
        <taxon>Cryptomycota</taxon>
        <taxon>Cryptomycota incertae sedis</taxon>
        <taxon>Rozella</taxon>
    </lineage>
</organism>
<dbReference type="AlphaFoldDB" id="A0A075AN88"/>
<dbReference type="Pfam" id="PF23352">
    <property type="entry name" value="IFT52_central"/>
    <property type="match status" value="1"/>
</dbReference>
<dbReference type="PANTHER" id="PTHR12969">
    <property type="entry name" value="NGD5/OSM-6/IFT52"/>
    <property type="match status" value="1"/>
</dbReference>
<dbReference type="Pfam" id="PF21178">
    <property type="entry name" value="Itf52_C"/>
    <property type="match status" value="1"/>
</dbReference>
<dbReference type="GO" id="GO:0042073">
    <property type="term" value="P:intraciliary transport"/>
    <property type="evidence" value="ECO:0007669"/>
    <property type="project" value="TreeGrafter"/>
</dbReference>
<evidence type="ECO:0000259" key="2">
    <source>
        <dbReference type="Pfam" id="PF23352"/>
    </source>
</evidence>
<dbReference type="InterPro" id="IPR055460">
    <property type="entry name" value="IFT52_central"/>
</dbReference>
<evidence type="ECO:0000259" key="3">
    <source>
        <dbReference type="Pfam" id="PF23355"/>
    </source>
</evidence>
<dbReference type="SUPFAM" id="SSF52317">
    <property type="entry name" value="Class I glutamine amidotransferase-like"/>
    <property type="match status" value="1"/>
</dbReference>
<dbReference type="Pfam" id="PF23355">
    <property type="entry name" value="IFT52_GIFT"/>
    <property type="match status" value="1"/>
</dbReference>
<dbReference type="InterPro" id="IPR055458">
    <property type="entry name" value="IFT52_GIFT"/>
</dbReference>
<dbReference type="InterPro" id="IPR048643">
    <property type="entry name" value="Itf52_C"/>
</dbReference>
<dbReference type="InterPro" id="IPR029062">
    <property type="entry name" value="Class_I_gatase-like"/>
</dbReference>
<feature type="domain" description="IFT52 GIFT" evidence="3">
    <location>
        <begin position="32"/>
        <end position="287"/>
    </location>
</feature>
<evidence type="ECO:0000313" key="4">
    <source>
        <dbReference type="EMBL" id="EPZ31224.1"/>
    </source>
</evidence>
<dbReference type="InterPro" id="IPR039975">
    <property type="entry name" value="IFT52"/>
</dbReference>
<dbReference type="STRING" id="988480.A0A075AN88"/>
<gene>
    <name evidence="4" type="ORF">O9G_005194</name>
</gene>
<dbReference type="Proteomes" id="UP000030755">
    <property type="component" value="Unassembled WGS sequence"/>
</dbReference>
<accession>A0A075AN88</accession>